<accession>A0A2B4Q0V5</accession>
<evidence type="ECO:0000313" key="3">
    <source>
        <dbReference type="Proteomes" id="UP000225706"/>
    </source>
</evidence>
<organism evidence="2 3">
    <name type="scientific">Stylophora pistillata</name>
    <name type="common">Smooth cauliflower coral</name>
    <dbReference type="NCBI Taxonomy" id="50429"/>
    <lineage>
        <taxon>Eukaryota</taxon>
        <taxon>Metazoa</taxon>
        <taxon>Cnidaria</taxon>
        <taxon>Anthozoa</taxon>
        <taxon>Hexacorallia</taxon>
        <taxon>Scleractinia</taxon>
        <taxon>Astrocoeniina</taxon>
        <taxon>Pocilloporidae</taxon>
        <taxon>Stylophora</taxon>
    </lineage>
</organism>
<proteinExistence type="predicted"/>
<dbReference type="EMBL" id="LSMT01005144">
    <property type="protein sequence ID" value="PFW98212.1"/>
    <property type="molecule type" value="Genomic_DNA"/>
</dbReference>
<keyword evidence="1" id="KW-0472">Membrane</keyword>
<dbReference type="Proteomes" id="UP000225706">
    <property type="component" value="Unassembled WGS sequence"/>
</dbReference>
<keyword evidence="1" id="KW-1133">Transmembrane helix</keyword>
<evidence type="ECO:0000256" key="1">
    <source>
        <dbReference type="SAM" id="Phobius"/>
    </source>
</evidence>
<protein>
    <submittedName>
        <fullName evidence="2">Uncharacterized protein</fullName>
    </submittedName>
</protein>
<evidence type="ECO:0000313" key="2">
    <source>
        <dbReference type="EMBL" id="PFW98212.1"/>
    </source>
</evidence>
<dbReference type="OrthoDB" id="5989930at2759"/>
<name>A0A2B4Q0V5_STYPI</name>
<feature type="transmembrane region" description="Helical" evidence="1">
    <location>
        <begin position="6"/>
        <end position="30"/>
    </location>
</feature>
<keyword evidence="1" id="KW-0812">Transmembrane</keyword>
<gene>
    <name evidence="2" type="ORF">AWC38_SpisGene25682</name>
</gene>
<dbReference type="AlphaFoldDB" id="A0A2B4Q0V5"/>
<feature type="non-terminal residue" evidence="2">
    <location>
        <position position="1"/>
    </location>
</feature>
<keyword evidence="3" id="KW-1185">Reference proteome</keyword>
<sequence>INILSSVSITCAAVAVLTIYTYATTLNYILSYKYWEAQRDNGDSENPWFANKKAEIDFRKEEKTMIAVHALIIMCSILQVILAMASVRTGEALAKEPHETQVCEVSPYAAINIDMKRAKELMI</sequence>
<comment type="caution">
    <text evidence="2">The sequence shown here is derived from an EMBL/GenBank/DDBJ whole genome shotgun (WGS) entry which is preliminary data.</text>
</comment>
<reference evidence="3" key="1">
    <citation type="journal article" date="2017" name="bioRxiv">
        <title>Comparative analysis of the genomes of Stylophora pistillata and Acropora digitifera provides evidence for extensive differences between species of corals.</title>
        <authorList>
            <person name="Voolstra C.R."/>
            <person name="Li Y."/>
            <person name="Liew Y.J."/>
            <person name="Baumgarten S."/>
            <person name="Zoccola D."/>
            <person name="Flot J.-F."/>
            <person name="Tambutte S."/>
            <person name="Allemand D."/>
            <person name="Aranda M."/>
        </authorList>
    </citation>
    <scope>NUCLEOTIDE SEQUENCE [LARGE SCALE GENOMIC DNA]</scope>
</reference>
<feature type="transmembrane region" description="Helical" evidence="1">
    <location>
        <begin position="66"/>
        <end position="87"/>
    </location>
</feature>